<dbReference type="InterPro" id="IPR011011">
    <property type="entry name" value="Znf_FYVE_PHD"/>
</dbReference>
<dbReference type="PANTHER" id="PTHR46465:SF4">
    <property type="entry name" value="FYVE-TYPE DOMAIN-CONTAINING PROTEIN"/>
    <property type="match status" value="1"/>
</dbReference>
<dbReference type="GO" id="GO:0005545">
    <property type="term" value="F:1-phosphatidylinositol binding"/>
    <property type="evidence" value="ECO:0000318"/>
    <property type="project" value="GO_Central"/>
</dbReference>
<dbReference type="GeneID" id="102698141"/>
<keyword evidence="2" id="KW-0479">Metal-binding</keyword>
<organism evidence="8 9">
    <name type="scientific">Lepisosteus oculatus</name>
    <name type="common">Spotted gar</name>
    <dbReference type="NCBI Taxonomy" id="7918"/>
    <lineage>
        <taxon>Eukaryota</taxon>
        <taxon>Metazoa</taxon>
        <taxon>Chordata</taxon>
        <taxon>Craniata</taxon>
        <taxon>Vertebrata</taxon>
        <taxon>Euteleostomi</taxon>
        <taxon>Actinopterygii</taxon>
        <taxon>Neopterygii</taxon>
        <taxon>Holostei</taxon>
        <taxon>Semionotiformes</taxon>
        <taxon>Lepisosteidae</taxon>
        <taxon>Lepisosteus</taxon>
    </lineage>
</organism>
<dbReference type="InterPro" id="IPR051118">
    <property type="entry name" value="LST-2"/>
</dbReference>
<evidence type="ECO:0000256" key="6">
    <source>
        <dbReference type="SAM" id="MobiDB-lite"/>
    </source>
</evidence>
<dbReference type="Pfam" id="PF01363">
    <property type="entry name" value="FYVE"/>
    <property type="match status" value="1"/>
</dbReference>
<evidence type="ECO:0000256" key="2">
    <source>
        <dbReference type="ARBA" id="ARBA00022723"/>
    </source>
</evidence>
<proteinExistence type="inferred from homology"/>
<dbReference type="EMBL" id="AHAT01005451">
    <property type="status" value="NOT_ANNOTATED_CDS"/>
    <property type="molecule type" value="Genomic_DNA"/>
</dbReference>
<feature type="compositionally biased region" description="Acidic residues" evidence="6">
    <location>
        <begin position="577"/>
        <end position="591"/>
    </location>
</feature>
<feature type="compositionally biased region" description="Low complexity" evidence="6">
    <location>
        <begin position="431"/>
        <end position="441"/>
    </location>
</feature>
<feature type="domain" description="FYVE-type" evidence="7">
    <location>
        <begin position="620"/>
        <end position="680"/>
    </location>
</feature>
<dbReference type="KEGG" id="loc:102698141"/>
<dbReference type="EMBL" id="AHAT01005453">
    <property type="status" value="NOT_ANNOTATED_CDS"/>
    <property type="molecule type" value="Genomic_DNA"/>
</dbReference>
<evidence type="ECO:0000313" key="8">
    <source>
        <dbReference type="Ensembl" id="ENSLOCP00000014722.1"/>
    </source>
</evidence>
<evidence type="ECO:0000256" key="1">
    <source>
        <dbReference type="ARBA" id="ARBA00008755"/>
    </source>
</evidence>
<dbReference type="Proteomes" id="UP000018468">
    <property type="component" value="Linkage group LG6"/>
</dbReference>
<dbReference type="PROSITE" id="PS50178">
    <property type="entry name" value="ZF_FYVE"/>
    <property type="match status" value="1"/>
</dbReference>
<reference evidence="9" key="1">
    <citation type="submission" date="2011-12" db="EMBL/GenBank/DDBJ databases">
        <title>The Draft Genome of Lepisosteus oculatus.</title>
        <authorList>
            <consortium name="The Broad Institute Genome Assembly &amp; Analysis Group"/>
            <consortium name="Computational R&amp;D Group"/>
            <consortium name="and Sequencing Platform"/>
            <person name="Di Palma F."/>
            <person name="Alfoldi J."/>
            <person name="Johnson J."/>
            <person name="Berlin A."/>
            <person name="Gnerre S."/>
            <person name="Jaffe D."/>
            <person name="MacCallum I."/>
            <person name="Young S."/>
            <person name="Walker B.J."/>
            <person name="Lander E.S."/>
            <person name="Lindblad-Toh K."/>
        </authorList>
    </citation>
    <scope>NUCLEOTIDE SEQUENCE [LARGE SCALE GENOMIC DNA]</scope>
</reference>
<keyword evidence="4" id="KW-0862">Zinc</keyword>
<dbReference type="InterPro" id="IPR017455">
    <property type="entry name" value="Znf_FYVE-rel"/>
</dbReference>
<reference evidence="8" key="3">
    <citation type="submission" date="2025-09" db="UniProtKB">
        <authorList>
            <consortium name="Ensembl"/>
        </authorList>
    </citation>
    <scope>IDENTIFICATION</scope>
</reference>
<feature type="region of interest" description="Disordered" evidence="6">
    <location>
        <begin position="406"/>
        <end position="462"/>
    </location>
</feature>
<dbReference type="SUPFAM" id="SSF57903">
    <property type="entry name" value="FYVE/PHD zinc finger"/>
    <property type="match status" value="1"/>
</dbReference>
<dbReference type="InterPro" id="IPR043269">
    <property type="entry name" value="FYVE_LST2"/>
</dbReference>
<evidence type="ECO:0000259" key="7">
    <source>
        <dbReference type="PROSITE" id="PS50178"/>
    </source>
</evidence>
<dbReference type="SMART" id="SM00064">
    <property type="entry name" value="FYVE"/>
    <property type="match status" value="1"/>
</dbReference>
<comment type="similarity">
    <text evidence="1">Belongs to the lst-2 family.</text>
</comment>
<keyword evidence="3 5" id="KW-0863">Zinc-finger</keyword>
<dbReference type="GeneTree" id="ENSGT00940000157217"/>
<dbReference type="InterPro" id="IPR013083">
    <property type="entry name" value="Znf_RING/FYVE/PHD"/>
</dbReference>
<dbReference type="CDD" id="cd15731">
    <property type="entry name" value="FYVE_LST2"/>
    <property type="match status" value="1"/>
</dbReference>
<dbReference type="GO" id="GO:0006897">
    <property type="term" value="P:endocytosis"/>
    <property type="evidence" value="ECO:0000318"/>
    <property type="project" value="GO_Central"/>
</dbReference>
<dbReference type="eggNOG" id="KOG1819">
    <property type="taxonomic scope" value="Eukaryota"/>
</dbReference>
<dbReference type="PANTHER" id="PTHR46465">
    <property type="entry name" value="LATERAL SIGNALING TARGET PROTEIN 2 HOMOLOG"/>
    <property type="match status" value="1"/>
</dbReference>
<dbReference type="EMBL" id="AHAT01005452">
    <property type="status" value="NOT_ANNOTATED_CDS"/>
    <property type="molecule type" value="Genomic_DNA"/>
</dbReference>
<reference evidence="8" key="2">
    <citation type="submission" date="2025-08" db="UniProtKB">
        <authorList>
            <consortium name="Ensembl"/>
        </authorList>
    </citation>
    <scope>IDENTIFICATION</scope>
</reference>
<dbReference type="GO" id="GO:0008270">
    <property type="term" value="F:zinc ion binding"/>
    <property type="evidence" value="ECO:0007669"/>
    <property type="project" value="UniProtKB-KW"/>
</dbReference>
<feature type="region of interest" description="Disordered" evidence="6">
    <location>
        <begin position="568"/>
        <end position="591"/>
    </location>
</feature>
<dbReference type="InParanoid" id="W5N263"/>
<dbReference type="Gene3D" id="3.30.40.10">
    <property type="entry name" value="Zinc/RING finger domain, C3HC4 (zinc finger)"/>
    <property type="match status" value="1"/>
</dbReference>
<evidence type="ECO:0000256" key="3">
    <source>
        <dbReference type="ARBA" id="ARBA00022771"/>
    </source>
</evidence>
<dbReference type="OrthoDB" id="20035at2759"/>
<dbReference type="InterPro" id="IPR000306">
    <property type="entry name" value="Znf_FYVE"/>
</dbReference>
<name>W5N263_LEPOC</name>
<dbReference type="OMA" id="HSSQERM"/>
<feature type="region of interest" description="Disordered" evidence="6">
    <location>
        <begin position="299"/>
        <end position="340"/>
    </location>
</feature>
<protein>
    <submittedName>
        <fullName evidence="8">Lateral signaling target protein 2 homolog</fullName>
    </submittedName>
</protein>
<sequence>MLSALMRRWFCRPKRSDRRPLAQFYFADEDLTRVTAELNGIDLRKDPQKYLVLLNQLRISQDRVLRAVELVMEDCISAQRQSRDYHVKFPDEILHENLGVQLWFAAECLLVGSFLEVRESEGLLLRPLAGQLLCCLEDARLRMREQCLSDPRGYSPRLREALLQYDRVFAQFELSYISMVIPVKSAEELQRQQEIVVLFCETVERALKLGYLSQELIDGYEPLVMFTIPRLAIICGLLIFPDGPLNLQHGPEGMSSLFSPFYSLLLKIRDLLRVLTKEELDVLERNLCAAESSDFLCSSASTTGGQGSLPGTDPTVDSRPVEDAPSVPGSRQAPATYPSHPCSSTAPPPCCSDTGVWPEHPRCPTPDQEAVGCDRRSPVSHEKWGATFPGAACALCSSGFQEQGRCQPAEAGESGPAHVPDSGPQGSGDQAGRTAGRAAAGLCSHRSPYPSSPGADTEAEARERKWRRRVMVHSWHSGQPFPAVAARRPFGDGRRIGSEQENQTSQAGVYDERVDLRARYSCSNDLIHRLFVCISGVADQLQTNFASDMRAILKCVFELIVSQDEVWDGSVPPHTEGEEEDQQLEEGPDPGPEECELCDDLNAGVSDMGNIGGPPVWVPDSACDHCTACQAPFTILRRRHHCRSCGKIFCARCSPHEAPLPRFGQMKPVRVCNHCYDFHIVGETTPL</sequence>
<evidence type="ECO:0000256" key="4">
    <source>
        <dbReference type="ARBA" id="ARBA00022833"/>
    </source>
</evidence>
<evidence type="ECO:0000256" key="5">
    <source>
        <dbReference type="PROSITE-ProRule" id="PRU00091"/>
    </source>
</evidence>
<dbReference type="Ensembl" id="ENSLOCT00000014751.1">
    <property type="protein sequence ID" value="ENSLOCP00000014722.1"/>
    <property type="gene ID" value="ENSLOCG00000011975.1"/>
</dbReference>
<dbReference type="AlphaFoldDB" id="W5N263"/>
<evidence type="ECO:0000313" key="9">
    <source>
        <dbReference type="Proteomes" id="UP000018468"/>
    </source>
</evidence>
<dbReference type="HOGENOM" id="CLU_007360_1_1_1"/>
<keyword evidence="9" id="KW-1185">Reference proteome</keyword>
<dbReference type="GO" id="GO:0005769">
    <property type="term" value="C:early endosome"/>
    <property type="evidence" value="ECO:0000318"/>
    <property type="project" value="GO_Central"/>
</dbReference>
<accession>W5N263</accession>
<dbReference type="Bgee" id="ENSLOCG00000011975">
    <property type="expression patterns" value="Expressed in zone of skin and 13 other cell types or tissues"/>
</dbReference>